<feature type="active site" evidence="1">
    <location>
        <position position="296"/>
    </location>
</feature>
<feature type="transmembrane region" description="Helical" evidence="2">
    <location>
        <begin position="20"/>
        <end position="38"/>
    </location>
</feature>
<keyword evidence="1" id="KW-0645">Protease</keyword>
<comment type="similarity">
    <text evidence="1">Belongs to the peptidase S16 family.</text>
</comment>
<dbReference type="SUPFAM" id="SSF50156">
    <property type="entry name" value="PDZ domain-like"/>
    <property type="match status" value="1"/>
</dbReference>
<keyword evidence="1" id="KW-0378">Hydrolase</keyword>
<dbReference type="NCBIfam" id="NF041438">
    <property type="entry name" value="SepM_fam_S16"/>
    <property type="match status" value="1"/>
</dbReference>
<evidence type="ECO:0000313" key="5">
    <source>
        <dbReference type="EMBL" id="MCX7568446.1"/>
    </source>
</evidence>
<gene>
    <name evidence="5" type="ORF">OS242_00470</name>
</gene>
<feature type="active site" evidence="1">
    <location>
        <position position="251"/>
    </location>
</feature>
<dbReference type="EC" id="3.4.21.53" evidence="1"/>
<keyword evidence="2" id="KW-1133">Transmembrane helix</keyword>
<dbReference type="PROSITE" id="PS50106">
    <property type="entry name" value="PDZ"/>
    <property type="match status" value="1"/>
</dbReference>
<organism evidence="5 6">
    <name type="scientific">Tumebacillus lacus</name>
    <dbReference type="NCBI Taxonomy" id="2995335"/>
    <lineage>
        <taxon>Bacteria</taxon>
        <taxon>Bacillati</taxon>
        <taxon>Bacillota</taxon>
        <taxon>Bacilli</taxon>
        <taxon>Bacillales</taxon>
        <taxon>Alicyclobacillaceae</taxon>
        <taxon>Tumebacillus</taxon>
    </lineage>
</organism>
<keyword evidence="2" id="KW-0812">Transmembrane</keyword>
<proteinExistence type="inferred from homology"/>
<dbReference type="RefSeq" id="WP_267149693.1">
    <property type="nucleotide sequence ID" value="NZ_JAPMLT010000001.1"/>
</dbReference>
<keyword evidence="6" id="KW-1185">Reference proteome</keyword>
<sequence length="360" mass="39240">MNKQQDSSRFLGKKNLRGALLTVVFAITFFIPTPYYIYQPGTAEELSPKVTVEGGEKDEQGTLMLTTVMSIKASNIYYLAYGYVAPHSELRREEEVKQGMSDAEYERLLKHMMDTSQQNAIIAGLHSAGEEVKIDNKGIFVKSIVPASKAAGVLEVGDVITKVDGKAMTRAEDLIDYMNHNKKPGDRVELTYSRDGATKKSTIEVVELGVENQTDPGVPKKVGLGILPENEISLDLPRKVTINAEDIGGPSAGLMFSLEIYSQATKGDLTKGYRIAGTGTMNQKGEVGQIGGIRHKIVAAHEEGAEIFFSPADVDAEDANTKDILDEAEKLGYKDIKVVPVATLQEAIDYLEKLPPKTGK</sequence>
<dbReference type="InterPro" id="IPR036034">
    <property type="entry name" value="PDZ_sf"/>
</dbReference>
<evidence type="ECO:0000256" key="2">
    <source>
        <dbReference type="SAM" id="Phobius"/>
    </source>
</evidence>
<dbReference type="Gene3D" id="3.30.230.10">
    <property type="match status" value="1"/>
</dbReference>
<name>A0ABT3WYR0_9BACL</name>
<feature type="domain" description="PDZ" evidence="3">
    <location>
        <begin position="124"/>
        <end position="196"/>
    </location>
</feature>
<dbReference type="SMART" id="SM00228">
    <property type="entry name" value="PDZ"/>
    <property type="match status" value="1"/>
</dbReference>
<comment type="caution">
    <text evidence="5">The sequence shown here is derived from an EMBL/GenBank/DDBJ whole genome shotgun (WGS) entry which is preliminary data.</text>
</comment>
<accession>A0ABT3WYR0</accession>
<evidence type="ECO:0000256" key="1">
    <source>
        <dbReference type="PROSITE-ProRule" id="PRU01122"/>
    </source>
</evidence>
<dbReference type="EMBL" id="JAPMLT010000001">
    <property type="protein sequence ID" value="MCX7568446.1"/>
    <property type="molecule type" value="Genomic_DNA"/>
</dbReference>
<evidence type="ECO:0000259" key="3">
    <source>
        <dbReference type="PROSITE" id="PS50106"/>
    </source>
</evidence>
<comment type="catalytic activity">
    <reaction evidence="1">
        <text>Hydrolysis of proteins in presence of ATP.</text>
        <dbReference type="EC" id="3.4.21.53"/>
    </reaction>
</comment>
<keyword evidence="2" id="KW-0472">Membrane</keyword>
<evidence type="ECO:0000313" key="6">
    <source>
        <dbReference type="Proteomes" id="UP001208017"/>
    </source>
</evidence>
<dbReference type="PROSITE" id="PS51786">
    <property type="entry name" value="LON_PROTEOLYTIC"/>
    <property type="match status" value="1"/>
</dbReference>
<dbReference type="InterPro" id="IPR008269">
    <property type="entry name" value="Lon_proteolytic"/>
</dbReference>
<dbReference type="Proteomes" id="UP001208017">
    <property type="component" value="Unassembled WGS sequence"/>
</dbReference>
<dbReference type="InterPro" id="IPR014721">
    <property type="entry name" value="Ribsml_uS5_D2-typ_fold_subgr"/>
</dbReference>
<dbReference type="SUPFAM" id="SSF54211">
    <property type="entry name" value="Ribosomal protein S5 domain 2-like"/>
    <property type="match status" value="1"/>
</dbReference>
<dbReference type="Pfam" id="PF13180">
    <property type="entry name" value="PDZ_2"/>
    <property type="match status" value="1"/>
</dbReference>
<keyword evidence="1" id="KW-0720">Serine protease</keyword>
<dbReference type="InterPro" id="IPR020568">
    <property type="entry name" value="Ribosomal_Su5_D2-typ_SF"/>
</dbReference>
<feature type="domain" description="Lon proteolytic" evidence="4">
    <location>
        <begin position="243"/>
        <end position="354"/>
    </location>
</feature>
<dbReference type="PANTHER" id="PTHR10046">
    <property type="entry name" value="ATP DEPENDENT LON PROTEASE FAMILY MEMBER"/>
    <property type="match status" value="1"/>
</dbReference>
<dbReference type="InterPro" id="IPR001478">
    <property type="entry name" value="PDZ"/>
</dbReference>
<dbReference type="Gene3D" id="2.30.42.10">
    <property type="match status" value="1"/>
</dbReference>
<reference evidence="5 6" key="1">
    <citation type="submission" date="2022-11" db="EMBL/GenBank/DDBJ databases">
        <title>Study of microbial diversity in lake waters.</title>
        <authorList>
            <person name="Zhang J."/>
        </authorList>
    </citation>
    <scope>NUCLEOTIDE SEQUENCE [LARGE SCALE GENOMIC DNA]</scope>
    <source>
        <strain evidence="5 6">DT12</strain>
    </source>
</reference>
<dbReference type="InterPro" id="IPR027065">
    <property type="entry name" value="Lon_Prtase"/>
</dbReference>
<protein>
    <recommendedName>
        <fullName evidence="1">endopeptidase La</fullName>
        <ecNumber evidence="1">3.4.21.53</ecNumber>
    </recommendedName>
</protein>
<dbReference type="Pfam" id="PF05362">
    <property type="entry name" value="Lon_C"/>
    <property type="match status" value="1"/>
</dbReference>
<evidence type="ECO:0000259" key="4">
    <source>
        <dbReference type="PROSITE" id="PS51786"/>
    </source>
</evidence>